<gene>
    <name evidence="1" type="ORF">BDV39DRAFT_198164</name>
</gene>
<sequence>MQDNIAELRRQLEEVTHAREEAEQRLQSTTLFHLLIIPWTEFPNLPEQIWERLECVVDFTLHPLFPSDTQLDYVAMNIQKRPIYSEATLRNFKRDAVDDFVEKIIEALQDDGTLRRQFGIGLSRVL</sequence>
<name>A0A5N6WJP6_9EURO</name>
<dbReference type="AlphaFoldDB" id="A0A5N6WJP6"/>
<dbReference type="EMBL" id="ML741897">
    <property type="protein sequence ID" value="KAE8320788.1"/>
    <property type="molecule type" value="Genomic_DNA"/>
</dbReference>
<keyword evidence="2" id="KW-1185">Reference proteome</keyword>
<evidence type="ECO:0000313" key="2">
    <source>
        <dbReference type="Proteomes" id="UP000325945"/>
    </source>
</evidence>
<evidence type="ECO:0000313" key="1">
    <source>
        <dbReference type="EMBL" id="KAE8320788.1"/>
    </source>
</evidence>
<reference evidence="2" key="1">
    <citation type="submission" date="2019-04" db="EMBL/GenBank/DDBJ databases">
        <title>Friends and foes A comparative genomics studyof 23 Aspergillus species from section Flavi.</title>
        <authorList>
            <consortium name="DOE Joint Genome Institute"/>
            <person name="Kjaerbolling I."/>
            <person name="Vesth T."/>
            <person name="Frisvad J.C."/>
            <person name="Nybo J.L."/>
            <person name="Theobald S."/>
            <person name="Kildgaard S."/>
            <person name="Isbrandt T."/>
            <person name="Kuo A."/>
            <person name="Sato A."/>
            <person name="Lyhne E.K."/>
            <person name="Kogle M.E."/>
            <person name="Wiebenga A."/>
            <person name="Kun R.S."/>
            <person name="Lubbers R.J."/>
            <person name="Makela M.R."/>
            <person name="Barry K."/>
            <person name="Chovatia M."/>
            <person name="Clum A."/>
            <person name="Daum C."/>
            <person name="Haridas S."/>
            <person name="He G."/>
            <person name="LaButti K."/>
            <person name="Lipzen A."/>
            <person name="Mondo S."/>
            <person name="Riley R."/>
            <person name="Salamov A."/>
            <person name="Simmons B.A."/>
            <person name="Magnuson J.K."/>
            <person name="Henrissat B."/>
            <person name="Mortensen U.H."/>
            <person name="Larsen T.O."/>
            <person name="Devries R.P."/>
            <person name="Grigoriev I.V."/>
            <person name="Machida M."/>
            <person name="Baker S.E."/>
            <person name="Andersen M.R."/>
        </authorList>
    </citation>
    <scope>NUCLEOTIDE SEQUENCE [LARGE SCALE GENOMIC DNA]</scope>
    <source>
        <strain evidence="2">CBS 130017</strain>
    </source>
</reference>
<proteinExistence type="predicted"/>
<accession>A0A5N6WJP6</accession>
<dbReference type="Proteomes" id="UP000325945">
    <property type="component" value="Unassembled WGS sequence"/>
</dbReference>
<organism evidence="1 2">
    <name type="scientific">Aspergillus sergii</name>
    <dbReference type="NCBI Taxonomy" id="1034303"/>
    <lineage>
        <taxon>Eukaryota</taxon>
        <taxon>Fungi</taxon>
        <taxon>Dikarya</taxon>
        <taxon>Ascomycota</taxon>
        <taxon>Pezizomycotina</taxon>
        <taxon>Eurotiomycetes</taxon>
        <taxon>Eurotiomycetidae</taxon>
        <taxon>Eurotiales</taxon>
        <taxon>Aspergillaceae</taxon>
        <taxon>Aspergillus</taxon>
        <taxon>Aspergillus subgen. Circumdati</taxon>
    </lineage>
</organism>
<protein>
    <submittedName>
        <fullName evidence="1">Uncharacterized protein</fullName>
    </submittedName>
</protein>